<dbReference type="InterPro" id="IPR014729">
    <property type="entry name" value="Rossmann-like_a/b/a_fold"/>
</dbReference>
<evidence type="ECO:0000313" key="10">
    <source>
        <dbReference type="Proteomes" id="UP000255024"/>
    </source>
</evidence>
<comment type="similarity">
    <text evidence="2 8">Belongs to the pantothenate synthetase family.</text>
</comment>
<evidence type="ECO:0000256" key="5">
    <source>
        <dbReference type="ARBA" id="ARBA00022741"/>
    </source>
</evidence>
<dbReference type="InterPro" id="IPR003721">
    <property type="entry name" value="Pantoate_ligase"/>
</dbReference>
<dbReference type="InterPro" id="IPR004821">
    <property type="entry name" value="Cyt_trans-like"/>
</dbReference>
<evidence type="ECO:0000313" key="9">
    <source>
        <dbReference type="EMBL" id="STZ69555.1"/>
    </source>
</evidence>
<dbReference type="UniPathway" id="UPA00028">
    <property type="reaction ID" value="UER00005"/>
</dbReference>
<comment type="function">
    <text evidence="8">Catalyzes the condensation of pantoate with beta-alanine in an ATP-dependent reaction via a pantoyl-adenylate intermediate.</text>
</comment>
<evidence type="ECO:0000256" key="7">
    <source>
        <dbReference type="ARBA" id="ARBA00048258"/>
    </source>
</evidence>
<dbReference type="PANTHER" id="PTHR21299:SF1">
    <property type="entry name" value="PANTOATE--BETA-ALANINE LIGASE"/>
    <property type="match status" value="1"/>
</dbReference>
<dbReference type="EMBL" id="UGQL01000002">
    <property type="protein sequence ID" value="STZ69555.1"/>
    <property type="molecule type" value="Genomic_DNA"/>
</dbReference>
<comment type="miscellaneous">
    <text evidence="8">The reaction proceeds by a bi uni uni bi ping pong mechanism.</text>
</comment>
<name>A0A378U2Q7_MYROD</name>
<reference evidence="9 10" key="1">
    <citation type="submission" date="2018-06" db="EMBL/GenBank/DDBJ databases">
        <authorList>
            <consortium name="Pathogen Informatics"/>
            <person name="Doyle S."/>
        </authorList>
    </citation>
    <scope>NUCLEOTIDE SEQUENCE [LARGE SCALE GENOMIC DNA]</scope>
    <source>
        <strain evidence="9 10">NCTC11179</strain>
    </source>
</reference>
<evidence type="ECO:0000256" key="3">
    <source>
        <dbReference type="ARBA" id="ARBA00022598"/>
    </source>
</evidence>
<feature type="binding site" evidence="8">
    <location>
        <position position="61"/>
    </location>
    <ligand>
        <name>(R)-pantoate</name>
        <dbReference type="ChEBI" id="CHEBI:15980"/>
    </ligand>
</feature>
<comment type="subcellular location">
    <subcellularLocation>
        <location evidence="8">Cytoplasm</location>
    </subcellularLocation>
</comment>
<dbReference type="RefSeq" id="WP_115092257.1">
    <property type="nucleotide sequence ID" value="NZ_CP068107.1"/>
</dbReference>
<dbReference type="Pfam" id="PF02569">
    <property type="entry name" value="Pantoate_ligase"/>
    <property type="match status" value="1"/>
</dbReference>
<accession>A0A378U2Q7</accession>
<dbReference type="SUPFAM" id="SSF52374">
    <property type="entry name" value="Nucleotidylyl transferase"/>
    <property type="match status" value="1"/>
</dbReference>
<keyword evidence="8" id="KW-0963">Cytoplasm</keyword>
<feature type="active site" description="Proton donor" evidence="8">
    <location>
        <position position="37"/>
    </location>
</feature>
<dbReference type="GO" id="GO:0005829">
    <property type="term" value="C:cytosol"/>
    <property type="evidence" value="ECO:0007669"/>
    <property type="project" value="TreeGrafter"/>
</dbReference>
<feature type="binding site" evidence="8">
    <location>
        <begin position="30"/>
        <end position="37"/>
    </location>
    <ligand>
        <name>ATP</name>
        <dbReference type="ChEBI" id="CHEBI:30616"/>
    </ligand>
</feature>
<dbReference type="EC" id="6.3.2.1" evidence="8"/>
<dbReference type="PANTHER" id="PTHR21299">
    <property type="entry name" value="CYTIDYLATE KINASE/PANTOATE-BETA-ALANINE LIGASE"/>
    <property type="match status" value="1"/>
</dbReference>
<organism evidence="9 10">
    <name type="scientific">Myroides odoratus</name>
    <name type="common">Flavobacterium odoratum</name>
    <dbReference type="NCBI Taxonomy" id="256"/>
    <lineage>
        <taxon>Bacteria</taxon>
        <taxon>Pseudomonadati</taxon>
        <taxon>Bacteroidota</taxon>
        <taxon>Flavobacteriia</taxon>
        <taxon>Flavobacteriales</taxon>
        <taxon>Flavobacteriaceae</taxon>
        <taxon>Myroides</taxon>
    </lineage>
</organism>
<comment type="catalytic activity">
    <reaction evidence="7 8">
        <text>(R)-pantoate + beta-alanine + ATP = (R)-pantothenate + AMP + diphosphate + H(+)</text>
        <dbReference type="Rhea" id="RHEA:10912"/>
        <dbReference type="ChEBI" id="CHEBI:15378"/>
        <dbReference type="ChEBI" id="CHEBI:15980"/>
        <dbReference type="ChEBI" id="CHEBI:29032"/>
        <dbReference type="ChEBI" id="CHEBI:30616"/>
        <dbReference type="ChEBI" id="CHEBI:33019"/>
        <dbReference type="ChEBI" id="CHEBI:57966"/>
        <dbReference type="ChEBI" id="CHEBI:456215"/>
        <dbReference type="EC" id="6.3.2.1"/>
    </reaction>
</comment>
<sequence length="282" mass="32039">MFLFHTKVELQAYLETFHKANQSIGLVPTMGAIHRGHLSLMEQSLQENGCTVVSIFVNPTQFNNAEDLAKYPRTLERDLEIIRSLSEQIVVFSPSVEEIYAGETVAKKFDYDGLEFEMEGAQRPGHFDGVGTIVKKLFDLVEPTKAYFGEKDFQQLQIIRKLVEKEQLPVTIVGVPIFRATDGLAMSSRNERISTTGLHQSTFLYKVLKQAQELFKTESIEKVNQFVESQFKNNSTFDLEYFTIADEETLKVATAKQAGHKYRGFLVAHIEGVRLIDNLSFN</sequence>
<evidence type="ECO:0000256" key="8">
    <source>
        <dbReference type="HAMAP-Rule" id="MF_00158"/>
    </source>
</evidence>
<keyword evidence="4 8" id="KW-0566">Pantothenate biosynthesis</keyword>
<feature type="binding site" evidence="8">
    <location>
        <position position="61"/>
    </location>
    <ligand>
        <name>beta-alanine</name>
        <dbReference type="ChEBI" id="CHEBI:57966"/>
    </ligand>
</feature>
<dbReference type="GO" id="GO:0015940">
    <property type="term" value="P:pantothenate biosynthetic process"/>
    <property type="evidence" value="ECO:0007669"/>
    <property type="project" value="UniProtKB-UniRule"/>
</dbReference>
<proteinExistence type="inferred from homology"/>
<gene>
    <name evidence="8 9" type="primary">panC</name>
    <name evidence="9" type="ORF">NCTC11179_03064</name>
</gene>
<feature type="binding site" evidence="8">
    <location>
        <position position="155"/>
    </location>
    <ligand>
        <name>(R)-pantoate</name>
        <dbReference type="ChEBI" id="CHEBI:15980"/>
    </ligand>
</feature>
<dbReference type="GO" id="GO:0005524">
    <property type="term" value="F:ATP binding"/>
    <property type="evidence" value="ECO:0007669"/>
    <property type="project" value="UniProtKB-KW"/>
</dbReference>
<feature type="binding site" evidence="8">
    <location>
        <begin position="186"/>
        <end position="189"/>
    </location>
    <ligand>
        <name>ATP</name>
        <dbReference type="ChEBI" id="CHEBI:30616"/>
    </ligand>
</feature>
<dbReference type="GO" id="GO:0004592">
    <property type="term" value="F:pantoate-beta-alanine ligase activity"/>
    <property type="evidence" value="ECO:0007669"/>
    <property type="project" value="UniProtKB-UniRule"/>
</dbReference>
<comment type="caution">
    <text evidence="8">Lacks conserved residue(s) required for the propagation of feature annotation.</text>
</comment>
<protein>
    <recommendedName>
        <fullName evidence="8">Pantothenate synthetase</fullName>
        <shortName evidence="8">PS</shortName>
        <ecNumber evidence="8">6.3.2.1</ecNumber>
    </recommendedName>
    <alternativeName>
        <fullName evidence="8">Pantoate--beta-alanine ligase</fullName>
    </alternativeName>
    <alternativeName>
        <fullName evidence="8">Pantoate-activating enzyme</fullName>
    </alternativeName>
</protein>
<dbReference type="AlphaFoldDB" id="A0A378U2Q7"/>
<keyword evidence="10" id="KW-1185">Reference proteome</keyword>
<dbReference type="Gene3D" id="3.40.50.620">
    <property type="entry name" value="HUPs"/>
    <property type="match status" value="1"/>
</dbReference>
<comment type="pathway">
    <text evidence="1 8">Cofactor biosynthesis; (R)-pantothenate biosynthesis; (R)-pantothenate from (R)-pantoate and beta-alanine: step 1/1.</text>
</comment>
<evidence type="ECO:0000256" key="6">
    <source>
        <dbReference type="ARBA" id="ARBA00022840"/>
    </source>
</evidence>
<dbReference type="NCBIfam" id="TIGR00018">
    <property type="entry name" value="panC"/>
    <property type="match status" value="1"/>
</dbReference>
<dbReference type="HAMAP" id="MF_00158">
    <property type="entry name" value="PanC"/>
    <property type="match status" value="1"/>
</dbReference>
<dbReference type="Proteomes" id="UP000255024">
    <property type="component" value="Unassembled WGS sequence"/>
</dbReference>
<keyword evidence="6 8" id="KW-0067">ATP-binding</keyword>
<evidence type="ECO:0000256" key="1">
    <source>
        <dbReference type="ARBA" id="ARBA00004990"/>
    </source>
</evidence>
<dbReference type="NCBIfam" id="TIGR00125">
    <property type="entry name" value="cyt_tran_rel"/>
    <property type="match status" value="1"/>
</dbReference>
<dbReference type="InterPro" id="IPR042176">
    <property type="entry name" value="Pantoate_ligase_C"/>
</dbReference>
<comment type="subunit">
    <text evidence="8">Homodimer.</text>
</comment>
<keyword evidence="3 8" id="KW-0436">Ligase</keyword>
<keyword evidence="5 8" id="KW-0547">Nucleotide-binding</keyword>
<evidence type="ECO:0000256" key="2">
    <source>
        <dbReference type="ARBA" id="ARBA00009256"/>
    </source>
</evidence>
<feature type="binding site" evidence="8">
    <location>
        <begin position="149"/>
        <end position="152"/>
    </location>
    <ligand>
        <name>ATP</name>
        <dbReference type="ChEBI" id="CHEBI:30616"/>
    </ligand>
</feature>
<evidence type="ECO:0000256" key="4">
    <source>
        <dbReference type="ARBA" id="ARBA00022655"/>
    </source>
</evidence>
<dbReference type="Gene3D" id="3.30.1300.10">
    <property type="entry name" value="Pantoate-beta-alanine ligase, C-terminal domain"/>
    <property type="match status" value="1"/>
</dbReference>